<keyword evidence="1" id="KW-0732">Signal</keyword>
<keyword evidence="3" id="KW-1185">Reference proteome</keyword>
<evidence type="ECO:0000313" key="3">
    <source>
        <dbReference type="Proteomes" id="UP001161422"/>
    </source>
</evidence>
<dbReference type="PROSITE" id="PS51257">
    <property type="entry name" value="PROKAR_LIPOPROTEIN"/>
    <property type="match status" value="1"/>
</dbReference>
<evidence type="ECO:0000256" key="1">
    <source>
        <dbReference type="SAM" id="SignalP"/>
    </source>
</evidence>
<dbReference type="AlphaFoldDB" id="A0AA37RVF6"/>
<sequence length="155" mass="17328">MTIWRLATVIFAALLISACTSLGDEPVFTEEGVANRGYDVVAYFTDGEPTLGDAAFTSQYQGVQWRFANAQHKAMFDAEPAKYAPEYGGYCAYAMSRGFVVSTDPQAWEIYNDKLYLNYSLGVRETWRKDKEGYVEKADANWVEKAAEVAAENKS</sequence>
<evidence type="ECO:0008006" key="4">
    <source>
        <dbReference type="Google" id="ProtNLM"/>
    </source>
</evidence>
<dbReference type="NCBIfam" id="NF041384">
    <property type="entry name" value="YHS_seleno_dom"/>
    <property type="match status" value="1"/>
</dbReference>
<comment type="caution">
    <text evidence="2">The sequence shown here is derived from an EMBL/GenBank/DDBJ whole genome shotgun (WGS) entry which is preliminary data.</text>
</comment>
<proteinExistence type="predicted"/>
<dbReference type="EMBL" id="BSNC01000003">
    <property type="protein sequence ID" value="GLP95567.1"/>
    <property type="molecule type" value="Genomic_DNA"/>
</dbReference>
<dbReference type="RefSeq" id="WP_095505564.1">
    <property type="nucleotide sequence ID" value="NZ_BSNC01000003.1"/>
</dbReference>
<accession>A0AA37RVF6</accession>
<gene>
    <name evidence="2" type="ORF">GCM10007895_08730</name>
</gene>
<dbReference type="Proteomes" id="UP001161422">
    <property type="component" value="Unassembled WGS sequence"/>
</dbReference>
<reference evidence="2" key="1">
    <citation type="journal article" date="2014" name="Int. J. Syst. Evol. Microbiol.">
        <title>Complete genome sequence of Corynebacterium casei LMG S-19264T (=DSM 44701T), isolated from a smear-ripened cheese.</title>
        <authorList>
            <consortium name="US DOE Joint Genome Institute (JGI-PGF)"/>
            <person name="Walter F."/>
            <person name="Albersmeier A."/>
            <person name="Kalinowski J."/>
            <person name="Ruckert C."/>
        </authorList>
    </citation>
    <scope>NUCLEOTIDE SEQUENCE</scope>
    <source>
        <strain evidence="2">NBRC 101628</strain>
    </source>
</reference>
<feature type="signal peptide" evidence="1">
    <location>
        <begin position="1"/>
        <end position="23"/>
    </location>
</feature>
<organism evidence="2 3">
    <name type="scientific">Paraferrimonas sedimenticola</name>
    <dbReference type="NCBI Taxonomy" id="375674"/>
    <lineage>
        <taxon>Bacteria</taxon>
        <taxon>Pseudomonadati</taxon>
        <taxon>Pseudomonadota</taxon>
        <taxon>Gammaproteobacteria</taxon>
        <taxon>Alteromonadales</taxon>
        <taxon>Ferrimonadaceae</taxon>
        <taxon>Paraferrimonas</taxon>
    </lineage>
</organism>
<feature type="chain" id="PRO_5041437604" description="YHS domain-containing protein" evidence="1">
    <location>
        <begin position="24"/>
        <end position="155"/>
    </location>
</feature>
<evidence type="ECO:0000313" key="2">
    <source>
        <dbReference type="EMBL" id="GLP95567.1"/>
    </source>
</evidence>
<reference evidence="2" key="2">
    <citation type="submission" date="2023-01" db="EMBL/GenBank/DDBJ databases">
        <title>Draft genome sequence of Paraferrimonas sedimenticola strain NBRC 101628.</title>
        <authorList>
            <person name="Sun Q."/>
            <person name="Mori K."/>
        </authorList>
    </citation>
    <scope>NUCLEOTIDE SEQUENCE</scope>
    <source>
        <strain evidence="2">NBRC 101628</strain>
    </source>
</reference>
<protein>
    <recommendedName>
        <fullName evidence="4">YHS domain-containing protein</fullName>
    </recommendedName>
</protein>
<name>A0AA37RVF6_9GAMM</name>